<dbReference type="Proteomes" id="UP001597319">
    <property type="component" value="Unassembled WGS sequence"/>
</dbReference>
<dbReference type="InterPro" id="IPR036396">
    <property type="entry name" value="Cyt_P450_sf"/>
</dbReference>
<evidence type="ECO:0000256" key="1">
    <source>
        <dbReference type="ARBA" id="ARBA00001971"/>
    </source>
</evidence>
<evidence type="ECO:0000256" key="7">
    <source>
        <dbReference type="ARBA" id="ARBA00023033"/>
    </source>
</evidence>
<evidence type="ECO:0000313" key="9">
    <source>
        <dbReference type="EMBL" id="MFD2562196.1"/>
    </source>
</evidence>
<gene>
    <name evidence="9" type="ORF">ACFSR1_05905</name>
</gene>
<dbReference type="PRINTS" id="PR00385">
    <property type="entry name" value="P450"/>
</dbReference>
<dbReference type="PANTHER" id="PTHR24286">
    <property type="entry name" value="CYTOCHROME P450 26"/>
    <property type="match status" value="1"/>
</dbReference>
<evidence type="ECO:0000256" key="4">
    <source>
        <dbReference type="ARBA" id="ARBA00022723"/>
    </source>
</evidence>
<reference evidence="10" key="1">
    <citation type="journal article" date="2019" name="Int. J. Syst. Evol. Microbiol.">
        <title>The Global Catalogue of Microorganisms (GCM) 10K type strain sequencing project: providing services to taxonomists for standard genome sequencing and annotation.</title>
        <authorList>
            <consortium name="The Broad Institute Genomics Platform"/>
            <consortium name="The Broad Institute Genome Sequencing Center for Infectious Disease"/>
            <person name="Wu L."/>
            <person name="Ma J."/>
        </authorList>
    </citation>
    <scope>NUCLEOTIDE SEQUENCE [LARGE SCALE GENOMIC DNA]</scope>
    <source>
        <strain evidence="10">KCTC 52274</strain>
    </source>
</reference>
<comment type="similarity">
    <text evidence="2 8">Belongs to the cytochrome P450 family.</text>
</comment>
<dbReference type="PRINTS" id="PR00465">
    <property type="entry name" value="EP450IV"/>
</dbReference>
<accession>A0ABW5LDG3</accession>
<evidence type="ECO:0000313" key="10">
    <source>
        <dbReference type="Proteomes" id="UP001597319"/>
    </source>
</evidence>
<comment type="cofactor">
    <cofactor evidence="1">
        <name>heme</name>
        <dbReference type="ChEBI" id="CHEBI:30413"/>
    </cofactor>
</comment>
<keyword evidence="6 8" id="KW-0408">Iron</keyword>
<evidence type="ECO:0000256" key="8">
    <source>
        <dbReference type="RuleBase" id="RU000461"/>
    </source>
</evidence>
<dbReference type="InterPro" id="IPR002403">
    <property type="entry name" value="Cyt_P450_E_grp-IV"/>
</dbReference>
<dbReference type="EMBL" id="JBHULE010000008">
    <property type="protein sequence ID" value="MFD2562196.1"/>
    <property type="molecule type" value="Genomic_DNA"/>
</dbReference>
<keyword evidence="10" id="KW-1185">Reference proteome</keyword>
<protein>
    <submittedName>
        <fullName evidence="9">Cytochrome P450</fullName>
    </submittedName>
</protein>
<keyword evidence="7 8" id="KW-0503">Monooxygenase</keyword>
<dbReference type="Gene3D" id="1.10.630.10">
    <property type="entry name" value="Cytochrome P450"/>
    <property type="match status" value="1"/>
</dbReference>
<comment type="caution">
    <text evidence="9">The sequence shown here is derived from an EMBL/GenBank/DDBJ whole genome shotgun (WGS) entry which is preliminary data.</text>
</comment>
<keyword evidence="4 8" id="KW-0479">Metal-binding</keyword>
<dbReference type="Pfam" id="PF00067">
    <property type="entry name" value="p450"/>
    <property type="match status" value="1"/>
</dbReference>
<organism evidence="9 10">
    <name type="scientific">Aquimarina rubra</name>
    <dbReference type="NCBI Taxonomy" id="1920033"/>
    <lineage>
        <taxon>Bacteria</taxon>
        <taxon>Pseudomonadati</taxon>
        <taxon>Bacteroidota</taxon>
        <taxon>Flavobacteriia</taxon>
        <taxon>Flavobacteriales</taxon>
        <taxon>Flavobacteriaceae</taxon>
        <taxon>Aquimarina</taxon>
    </lineage>
</organism>
<dbReference type="RefSeq" id="WP_378290582.1">
    <property type="nucleotide sequence ID" value="NZ_JBHULE010000008.1"/>
</dbReference>
<evidence type="ECO:0000256" key="5">
    <source>
        <dbReference type="ARBA" id="ARBA00023002"/>
    </source>
</evidence>
<evidence type="ECO:0000256" key="2">
    <source>
        <dbReference type="ARBA" id="ARBA00010617"/>
    </source>
</evidence>
<evidence type="ECO:0000256" key="3">
    <source>
        <dbReference type="ARBA" id="ARBA00022617"/>
    </source>
</evidence>
<dbReference type="InterPro" id="IPR017972">
    <property type="entry name" value="Cyt_P450_CS"/>
</dbReference>
<sequence length="443" mass="51316">MKNSDLSEIPGKTSSFLPWGDLLSFFKDYHKFKQKKIKKYGELYKVRILNRVISTLHDKDAARYTLVEHDKDFNSKEAWDLILKDLFPNGLMLMDGEKHKHHRSIIAEAFKKQPLEGYLEMMKNIVPAHISTWNDPNPKMFPLLKEFTLEIALEVFFGINKNQQFTKINQAITDIVDASSALPIKLPFTAYGKGIKARKYLVTFFKELLPERKNNPKKDLFSILANAKNEDGNSLNDEQIVDHLIFILMAAHDTTASTQTSFCYFLAKYPDWQEKLRTEAQEFYKEHGDNFTVKDLRKLEQFGLALKETLRRYPPLVSIGRVATKNLEYKGYNIPEGTHVSVDIDQNHHNPEVWSCPASFDPERFSKERSEHTKCPYTYTPFGAGAHYCIGFAFAEMQIKYVISKLLLSHEWSVDPEYKMPVKPVPLQVPEDGLPVRMKKIKR</sequence>
<keyword evidence="5 8" id="KW-0560">Oxidoreductase</keyword>
<dbReference type="InterPro" id="IPR001128">
    <property type="entry name" value="Cyt_P450"/>
</dbReference>
<dbReference type="PANTHER" id="PTHR24286:SF24">
    <property type="entry name" value="LANOSTEROL 14-ALPHA DEMETHYLASE"/>
    <property type="match status" value="1"/>
</dbReference>
<keyword evidence="3 8" id="KW-0349">Heme</keyword>
<proteinExistence type="inferred from homology"/>
<name>A0ABW5LDG3_9FLAO</name>
<dbReference type="PROSITE" id="PS00086">
    <property type="entry name" value="CYTOCHROME_P450"/>
    <property type="match status" value="1"/>
</dbReference>
<dbReference type="SUPFAM" id="SSF48264">
    <property type="entry name" value="Cytochrome P450"/>
    <property type="match status" value="1"/>
</dbReference>
<evidence type="ECO:0000256" key="6">
    <source>
        <dbReference type="ARBA" id="ARBA00023004"/>
    </source>
</evidence>